<evidence type="ECO:0000313" key="1">
    <source>
        <dbReference type="EMBL" id="OAP35578.1"/>
    </source>
</evidence>
<name>A0A178XK34_9HYPH</name>
<organism evidence="1 2">
    <name type="scientific">Sinorhizobium glycinis</name>
    <dbReference type="NCBI Taxonomy" id="1472378"/>
    <lineage>
        <taxon>Bacteria</taxon>
        <taxon>Pseudomonadati</taxon>
        <taxon>Pseudomonadota</taxon>
        <taxon>Alphaproteobacteria</taxon>
        <taxon>Hyphomicrobiales</taxon>
        <taxon>Rhizobiaceae</taxon>
        <taxon>Sinorhizobium/Ensifer group</taxon>
        <taxon>Sinorhizobium</taxon>
    </lineage>
</organism>
<proteinExistence type="predicted"/>
<dbReference type="STRING" id="1472378.AU381_11730"/>
<dbReference type="InterPro" id="IPR036390">
    <property type="entry name" value="WH_DNA-bd_sf"/>
</dbReference>
<dbReference type="EMBL" id="LPUX01000066">
    <property type="protein sequence ID" value="OAP35578.1"/>
    <property type="molecule type" value="Genomic_DNA"/>
</dbReference>
<dbReference type="Gene3D" id="1.10.10.10">
    <property type="entry name" value="Winged helix-like DNA-binding domain superfamily/Winged helix DNA-binding domain"/>
    <property type="match status" value="1"/>
</dbReference>
<dbReference type="Proteomes" id="UP000094025">
    <property type="component" value="Unassembled WGS sequence"/>
</dbReference>
<evidence type="ECO:0000313" key="2">
    <source>
        <dbReference type="Proteomes" id="UP000094025"/>
    </source>
</evidence>
<reference evidence="1 2" key="1">
    <citation type="journal article" date="2016" name="Int. J. Syst. Evol. Microbiol.">
        <title>Ensifer glycinis sp. nov., an novel rhizobial species associated with Glycine spp.</title>
        <authorList>
            <person name="Yan H."/>
            <person name="Yan J."/>
            <person name="Sui X.H."/>
            <person name="Wang E.T."/>
            <person name="Chen W.X."/>
            <person name="Zhang X.X."/>
            <person name="Chen W.F."/>
        </authorList>
    </citation>
    <scope>NUCLEOTIDE SEQUENCE [LARGE SCALE GENOMIC DNA]</scope>
    <source>
        <strain evidence="1 2">CCBAU 23380</strain>
    </source>
</reference>
<gene>
    <name evidence="1" type="ORF">AU381_11730</name>
</gene>
<comment type="caution">
    <text evidence="1">The sequence shown here is derived from an EMBL/GenBank/DDBJ whole genome shotgun (WGS) entry which is preliminary data.</text>
</comment>
<sequence>MTSALNAHWQSQLFAAYALQEVLDKPIDGETPQSRLKQLGMMTVLYMMHQSHEKLTLSNIVKITGLTRNAVAESIDPLVERGILTETIVKNSMGRGTARQFEFCPEVFDRLRLGAEQGKSGA</sequence>
<dbReference type="AlphaFoldDB" id="A0A178XK34"/>
<dbReference type="SUPFAM" id="SSF46785">
    <property type="entry name" value="Winged helix' DNA-binding domain"/>
    <property type="match status" value="1"/>
</dbReference>
<dbReference type="RefSeq" id="WP_014857967.1">
    <property type="nucleotide sequence ID" value="NZ_LPUX01000066.1"/>
</dbReference>
<keyword evidence="2" id="KW-1185">Reference proteome</keyword>
<accession>A0A178XK34</accession>
<dbReference type="InterPro" id="IPR036388">
    <property type="entry name" value="WH-like_DNA-bd_sf"/>
</dbReference>
<dbReference type="OrthoDB" id="8420549at2"/>
<protein>
    <submittedName>
        <fullName evidence="1">Transcriptional regulator</fullName>
    </submittedName>
</protein>